<proteinExistence type="predicted"/>
<evidence type="ECO:0000313" key="3">
    <source>
        <dbReference type="Proteomes" id="UP000053259"/>
    </source>
</evidence>
<dbReference type="HOGENOM" id="CLU_012207_0_0_1"/>
<dbReference type="STRING" id="253628.A0A0D1YPT8"/>
<evidence type="ECO:0000313" key="2">
    <source>
        <dbReference type="EMBL" id="KIW02632.1"/>
    </source>
</evidence>
<organism evidence="2 3">
    <name type="scientific">Verruconis gallopava</name>
    <dbReference type="NCBI Taxonomy" id="253628"/>
    <lineage>
        <taxon>Eukaryota</taxon>
        <taxon>Fungi</taxon>
        <taxon>Dikarya</taxon>
        <taxon>Ascomycota</taxon>
        <taxon>Pezizomycotina</taxon>
        <taxon>Dothideomycetes</taxon>
        <taxon>Pleosporomycetidae</taxon>
        <taxon>Venturiales</taxon>
        <taxon>Sympoventuriaceae</taxon>
        <taxon>Verruconis</taxon>
    </lineage>
</organism>
<sequence length="649" mass="69624">MAYSSHSSDSGQTKPAAASVKVAKQGQHGFSGPFTAVPAQSRRRLRGTRKVASLGTIGEAAIDVALTAGSLYFVVYAGLVYTHRGEPSDSDYAKSLLKAAQYNPTIFPIAFSAIVARFMIVLAHAKLEAGARVLTLEHLLHSRSVFSTFTAALSLRSFHVITPLLLLLWALSPLGGQASLRIVSTQPAYTIVPHNFTYLAYASAFSNEGEGSPSANLLTPINAAFTSALVTSKSSKEAHQDPYGNIKIPIYGSLPPSTGVDATEWREIADDGSKVTWSSLTGIPIAGLPTTGISNFTMNTGYMYSTCNVDGEEADLNLLSLSNSTNYAPSGGYSGANFAIAASFLTYLGAPPANFTFRALASEDFTANKTLTVANCTMSMEYVELQVRCDGATCKSLRARPAPTPATHIQSFYAEAAKKINLTDYTPLNGLAQPGVSVTSFWKNFVNSTNPSIACDTSTCTTSGIEGYLVDPNSPFSFTTTPLIWQQGNELISQRFTQLINTYWINSVAPRSTTGNFSGPTEASTNAYNTDSFVGTIQTAQEVLKVNMVWLVILLVAAAAMFLCGIYSSLMGMRRRGPDILDSFTALLRDNPYVQDEHYSSMEDASAQARRLRNTVVQLGDVRHADEVGHVAVGWANSTGPLDPLKMYD</sequence>
<dbReference type="Proteomes" id="UP000053259">
    <property type="component" value="Unassembled WGS sequence"/>
</dbReference>
<name>A0A0D1YPT8_9PEZI</name>
<feature type="transmembrane region" description="Helical" evidence="1">
    <location>
        <begin position="105"/>
        <end position="125"/>
    </location>
</feature>
<keyword evidence="1" id="KW-0812">Transmembrane</keyword>
<reference evidence="2 3" key="1">
    <citation type="submission" date="2015-01" db="EMBL/GenBank/DDBJ databases">
        <title>The Genome Sequence of Ochroconis gallopava CBS43764.</title>
        <authorList>
            <consortium name="The Broad Institute Genomics Platform"/>
            <person name="Cuomo C."/>
            <person name="de Hoog S."/>
            <person name="Gorbushina A."/>
            <person name="Stielow B."/>
            <person name="Teixiera M."/>
            <person name="Abouelleil A."/>
            <person name="Chapman S.B."/>
            <person name="Priest M."/>
            <person name="Young S.K."/>
            <person name="Wortman J."/>
            <person name="Nusbaum C."/>
            <person name="Birren B."/>
        </authorList>
    </citation>
    <scope>NUCLEOTIDE SEQUENCE [LARGE SCALE GENOMIC DNA]</scope>
    <source>
        <strain evidence="2 3">CBS 43764</strain>
    </source>
</reference>
<feature type="transmembrane region" description="Helical" evidence="1">
    <location>
        <begin position="51"/>
        <end position="75"/>
    </location>
</feature>
<protein>
    <submittedName>
        <fullName evidence="2">Uncharacterized protein</fullName>
    </submittedName>
</protein>
<gene>
    <name evidence="2" type="ORF">PV09_06073</name>
</gene>
<dbReference type="VEuPathDB" id="FungiDB:PV09_06073"/>
<keyword evidence="1" id="KW-0472">Membrane</keyword>
<dbReference type="OrthoDB" id="3692311at2759"/>
<accession>A0A0D1YPT8</accession>
<dbReference type="RefSeq" id="XP_016212501.1">
    <property type="nucleotide sequence ID" value="XM_016359665.1"/>
</dbReference>
<feature type="transmembrane region" description="Helical" evidence="1">
    <location>
        <begin position="548"/>
        <end position="570"/>
    </location>
</feature>
<keyword evidence="3" id="KW-1185">Reference proteome</keyword>
<dbReference type="GeneID" id="27314046"/>
<keyword evidence="1" id="KW-1133">Transmembrane helix</keyword>
<dbReference type="EMBL" id="KN847548">
    <property type="protein sequence ID" value="KIW02632.1"/>
    <property type="molecule type" value="Genomic_DNA"/>
</dbReference>
<dbReference type="AlphaFoldDB" id="A0A0D1YPT8"/>
<dbReference type="InParanoid" id="A0A0D1YPT8"/>
<evidence type="ECO:0000256" key="1">
    <source>
        <dbReference type="SAM" id="Phobius"/>
    </source>
</evidence>